<evidence type="ECO:0000256" key="2">
    <source>
        <dbReference type="ARBA" id="ARBA00022692"/>
    </source>
</evidence>
<feature type="transmembrane region" description="Helical" evidence="5">
    <location>
        <begin position="350"/>
        <end position="372"/>
    </location>
</feature>
<evidence type="ECO:0000313" key="7">
    <source>
        <dbReference type="Proteomes" id="UP001153709"/>
    </source>
</evidence>
<dbReference type="SUPFAM" id="SSF103473">
    <property type="entry name" value="MFS general substrate transporter"/>
    <property type="match status" value="1"/>
</dbReference>
<feature type="transmembrane region" description="Helical" evidence="5">
    <location>
        <begin position="93"/>
        <end position="112"/>
    </location>
</feature>
<sequence length="492" mass="55905">MLTSDQTETSANMELLNKKDYTKKEIITYRFSLNNEKAEPPEVPEMITRIRQVLLSICASLACLPFGLMLGWPSPTNPILISQDSPIPITMDQSAMIAGFLMIGNTVGTPFCRKTFLGTKFSILIGILIMGAGWTLMWQSQNIFWLLGSRLLVGIGNGYCAGQVKMYISNICDEDLKQMFTKLINLYVFLGIILIYSFGPFIDFRYTSITCMLITLVIFCIILLLPTTPKELVKANKLKQARNIISKLKPGINLNTEVNKISDSLKIDNQEYGFLPLVKDREARIGFVKFTLLVFCQQFSGAPATLIYTQILLRESHCAYPQYFAIAYAITFFISNIIGIFLMPRFNKKTVLLLSTFSVILLQITKILVVCFEVNEKYWSYSSTLILFLFIIVHTLGLGNIPVTMIPELFSSSYRTFATHFFICFHSMLALIITKIFQVLLTQYNVGVPFYLFLSVSMFAFVFIYFFVRQKTEKSAAVIVENNLDKNNKIVI</sequence>
<feature type="transmembrane region" description="Helical" evidence="5">
    <location>
        <begin position="119"/>
        <end position="137"/>
    </location>
</feature>
<feature type="transmembrane region" description="Helical" evidence="5">
    <location>
        <begin position="323"/>
        <end position="343"/>
    </location>
</feature>
<keyword evidence="7" id="KW-1185">Reference proteome</keyword>
<feature type="transmembrane region" description="Helical" evidence="5">
    <location>
        <begin position="449"/>
        <end position="468"/>
    </location>
</feature>
<feature type="transmembrane region" description="Helical" evidence="5">
    <location>
        <begin position="417"/>
        <end position="437"/>
    </location>
</feature>
<gene>
    <name evidence="6" type="ORF">DIABBA_LOCUS1865</name>
</gene>
<evidence type="ECO:0008006" key="8">
    <source>
        <dbReference type="Google" id="ProtNLM"/>
    </source>
</evidence>
<feature type="transmembrane region" description="Helical" evidence="5">
    <location>
        <begin position="53"/>
        <end position="73"/>
    </location>
</feature>
<organism evidence="6 7">
    <name type="scientific">Diabrotica balteata</name>
    <name type="common">Banded cucumber beetle</name>
    <dbReference type="NCBI Taxonomy" id="107213"/>
    <lineage>
        <taxon>Eukaryota</taxon>
        <taxon>Metazoa</taxon>
        <taxon>Ecdysozoa</taxon>
        <taxon>Arthropoda</taxon>
        <taxon>Hexapoda</taxon>
        <taxon>Insecta</taxon>
        <taxon>Pterygota</taxon>
        <taxon>Neoptera</taxon>
        <taxon>Endopterygota</taxon>
        <taxon>Coleoptera</taxon>
        <taxon>Polyphaga</taxon>
        <taxon>Cucujiformia</taxon>
        <taxon>Chrysomeloidea</taxon>
        <taxon>Chrysomelidae</taxon>
        <taxon>Galerucinae</taxon>
        <taxon>Diabroticina</taxon>
        <taxon>Diabroticites</taxon>
        <taxon>Diabrotica</taxon>
    </lineage>
</organism>
<dbReference type="OrthoDB" id="6339427at2759"/>
<dbReference type="PANTHER" id="PTHR48021:SF1">
    <property type="entry name" value="GH07001P-RELATED"/>
    <property type="match status" value="1"/>
</dbReference>
<dbReference type="EMBL" id="OU898276">
    <property type="protein sequence ID" value="CAG9827907.1"/>
    <property type="molecule type" value="Genomic_DNA"/>
</dbReference>
<accession>A0A9N9SPK2</accession>
<feature type="transmembrane region" description="Helical" evidence="5">
    <location>
        <begin position="143"/>
        <end position="162"/>
    </location>
</feature>
<evidence type="ECO:0000256" key="5">
    <source>
        <dbReference type="SAM" id="Phobius"/>
    </source>
</evidence>
<protein>
    <recommendedName>
        <fullName evidence="8">Facilitated trehalose transporter Tret1-like</fullName>
    </recommendedName>
</protein>
<evidence type="ECO:0000256" key="4">
    <source>
        <dbReference type="ARBA" id="ARBA00023136"/>
    </source>
</evidence>
<dbReference type="AlphaFoldDB" id="A0A9N9SPK2"/>
<feature type="transmembrane region" description="Helical" evidence="5">
    <location>
        <begin position="378"/>
        <end position="396"/>
    </location>
</feature>
<dbReference type="Gene3D" id="1.20.1250.20">
    <property type="entry name" value="MFS general substrate transporter like domains"/>
    <property type="match status" value="1"/>
</dbReference>
<feature type="transmembrane region" description="Helical" evidence="5">
    <location>
        <begin position="205"/>
        <end position="225"/>
    </location>
</feature>
<dbReference type="GO" id="GO:0016020">
    <property type="term" value="C:membrane"/>
    <property type="evidence" value="ECO:0007669"/>
    <property type="project" value="UniProtKB-SubCell"/>
</dbReference>
<name>A0A9N9SPK2_DIABA</name>
<dbReference type="InterPro" id="IPR005828">
    <property type="entry name" value="MFS_sugar_transport-like"/>
</dbReference>
<evidence type="ECO:0000256" key="1">
    <source>
        <dbReference type="ARBA" id="ARBA00004370"/>
    </source>
</evidence>
<keyword evidence="3 5" id="KW-1133">Transmembrane helix</keyword>
<dbReference type="Pfam" id="PF00083">
    <property type="entry name" value="Sugar_tr"/>
    <property type="match status" value="1"/>
</dbReference>
<reference evidence="6" key="1">
    <citation type="submission" date="2022-01" db="EMBL/GenBank/DDBJ databases">
        <authorList>
            <person name="King R."/>
        </authorList>
    </citation>
    <scope>NUCLEOTIDE SEQUENCE</scope>
</reference>
<keyword evidence="4 5" id="KW-0472">Membrane</keyword>
<keyword evidence="2 5" id="KW-0812">Transmembrane</keyword>
<dbReference type="Proteomes" id="UP001153709">
    <property type="component" value="Chromosome 1"/>
</dbReference>
<proteinExistence type="predicted"/>
<dbReference type="PANTHER" id="PTHR48021">
    <property type="match status" value="1"/>
</dbReference>
<feature type="transmembrane region" description="Helical" evidence="5">
    <location>
        <begin position="290"/>
        <end position="311"/>
    </location>
</feature>
<dbReference type="InterPro" id="IPR050549">
    <property type="entry name" value="MFS_Trehalose_Transporter"/>
</dbReference>
<evidence type="ECO:0000256" key="3">
    <source>
        <dbReference type="ARBA" id="ARBA00022989"/>
    </source>
</evidence>
<evidence type="ECO:0000313" key="6">
    <source>
        <dbReference type="EMBL" id="CAG9827907.1"/>
    </source>
</evidence>
<dbReference type="InterPro" id="IPR036259">
    <property type="entry name" value="MFS_trans_sf"/>
</dbReference>
<dbReference type="GO" id="GO:0022857">
    <property type="term" value="F:transmembrane transporter activity"/>
    <property type="evidence" value="ECO:0007669"/>
    <property type="project" value="InterPro"/>
</dbReference>
<comment type="subcellular location">
    <subcellularLocation>
        <location evidence="1">Membrane</location>
    </subcellularLocation>
</comment>
<feature type="transmembrane region" description="Helical" evidence="5">
    <location>
        <begin position="183"/>
        <end position="199"/>
    </location>
</feature>